<dbReference type="KEGG" id="kbs:EPA93_36600"/>
<protein>
    <submittedName>
        <fullName evidence="7">Cytochrome c oxidase assembly protein</fullName>
    </submittedName>
</protein>
<evidence type="ECO:0000313" key="7">
    <source>
        <dbReference type="EMBL" id="QBD81202.1"/>
    </source>
</evidence>
<dbReference type="Pfam" id="PF09678">
    <property type="entry name" value="Caa3_CtaG"/>
    <property type="match status" value="1"/>
</dbReference>
<feature type="transmembrane region" description="Helical" evidence="6">
    <location>
        <begin position="50"/>
        <end position="68"/>
    </location>
</feature>
<feature type="transmembrane region" description="Helical" evidence="6">
    <location>
        <begin position="20"/>
        <end position="38"/>
    </location>
</feature>
<evidence type="ECO:0000256" key="2">
    <source>
        <dbReference type="ARBA" id="ARBA00022475"/>
    </source>
</evidence>
<proteinExistence type="predicted"/>
<evidence type="ECO:0000256" key="4">
    <source>
        <dbReference type="ARBA" id="ARBA00022989"/>
    </source>
</evidence>
<organism evidence="7 8">
    <name type="scientific">Ktedonosporobacter rubrisoli</name>
    <dbReference type="NCBI Taxonomy" id="2509675"/>
    <lineage>
        <taxon>Bacteria</taxon>
        <taxon>Bacillati</taxon>
        <taxon>Chloroflexota</taxon>
        <taxon>Ktedonobacteria</taxon>
        <taxon>Ktedonobacterales</taxon>
        <taxon>Ktedonosporobacteraceae</taxon>
        <taxon>Ktedonosporobacter</taxon>
    </lineage>
</organism>
<dbReference type="AlphaFoldDB" id="A0A4P6K0A5"/>
<gene>
    <name evidence="7" type="ORF">EPA93_36600</name>
</gene>
<accession>A0A4P6K0A5</accession>
<keyword evidence="8" id="KW-1185">Reference proteome</keyword>
<evidence type="ECO:0000256" key="5">
    <source>
        <dbReference type="ARBA" id="ARBA00023136"/>
    </source>
</evidence>
<dbReference type="OrthoDB" id="9808789at2"/>
<evidence type="ECO:0000313" key="8">
    <source>
        <dbReference type="Proteomes" id="UP000290365"/>
    </source>
</evidence>
<feature type="transmembrane region" description="Helical" evidence="6">
    <location>
        <begin position="88"/>
        <end position="108"/>
    </location>
</feature>
<feature type="transmembrane region" description="Helical" evidence="6">
    <location>
        <begin position="115"/>
        <end position="135"/>
    </location>
</feature>
<dbReference type="GO" id="GO:0005886">
    <property type="term" value="C:plasma membrane"/>
    <property type="evidence" value="ECO:0007669"/>
    <property type="project" value="UniProtKB-SubCell"/>
</dbReference>
<keyword evidence="4 6" id="KW-1133">Transmembrane helix</keyword>
<dbReference type="EMBL" id="CP035758">
    <property type="protein sequence ID" value="QBD81202.1"/>
    <property type="molecule type" value="Genomic_DNA"/>
</dbReference>
<name>A0A4P6K0A5_KTERU</name>
<keyword evidence="5 6" id="KW-0472">Membrane</keyword>
<comment type="subcellular location">
    <subcellularLocation>
        <location evidence="1">Cell membrane</location>
        <topology evidence="1">Multi-pass membrane protein</topology>
    </subcellularLocation>
</comment>
<keyword evidence="3 6" id="KW-0812">Transmembrane</keyword>
<evidence type="ECO:0000256" key="3">
    <source>
        <dbReference type="ARBA" id="ARBA00022692"/>
    </source>
</evidence>
<sequence>MEANLGLYFWLTEWNKAPSLYIGPALLIGFYLYAVGPLRRKYQLADSIKGSQIAAFVIGVLIIFLALASPLDELGDEYLFSAHMVQHLLITVVGPPLMLLGTPGWLIKPLLRNRYVLLIAKFLVSPVVAFLLYNGNFWLWHAPPLYNATLANENLHIVEHMTFMITAFLSWWPIFGSLDEELPRPSLGVRCSISSSMACLLCSWVPV</sequence>
<evidence type="ECO:0000256" key="6">
    <source>
        <dbReference type="SAM" id="Phobius"/>
    </source>
</evidence>
<dbReference type="Proteomes" id="UP000290365">
    <property type="component" value="Chromosome"/>
</dbReference>
<dbReference type="InterPro" id="IPR019108">
    <property type="entry name" value="Caa3_assmbl_CtaG-rel"/>
</dbReference>
<keyword evidence="2" id="KW-1003">Cell membrane</keyword>
<reference evidence="7 8" key="1">
    <citation type="submission" date="2019-01" db="EMBL/GenBank/DDBJ databases">
        <title>Ktedonosporobacter rubrisoli SCAWS-G2.</title>
        <authorList>
            <person name="Huang Y."/>
            <person name="Yan B."/>
        </authorList>
    </citation>
    <scope>NUCLEOTIDE SEQUENCE [LARGE SCALE GENOMIC DNA]</scope>
    <source>
        <strain evidence="7 8">SCAWS-G2</strain>
    </source>
</reference>
<evidence type="ECO:0000256" key="1">
    <source>
        <dbReference type="ARBA" id="ARBA00004651"/>
    </source>
</evidence>